<dbReference type="InterPro" id="IPR045249">
    <property type="entry name" value="HARBI1-like"/>
</dbReference>
<dbReference type="Proteomes" id="UP000037035">
    <property type="component" value="Unassembled WGS sequence"/>
</dbReference>
<keyword evidence="2" id="KW-1185">Reference proteome</keyword>
<dbReference type="OrthoDB" id="3233403at2759"/>
<dbReference type="AlphaFoldDB" id="A0A0L6VBG7"/>
<gene>
    <name evidence="1" type="ORF">VP01_2003g4</name>
</gene>
<dbReference type="PANTHER" id="PTHR22930">
    <property type="match status" value="1"/>
</dbReference>
<proteinExistence type="predicted"/>
<dbReference type="EMBL" id="LAVV01006842">
    <property type="protein sequence ID" value="KNZ58059.1"/>
    <property type="molecule type" value="Genomic_DNA"/>
</dbReference>
<sequence>MFLFHPRFPSLKSEEEWWVIMEFFERQHGIPQVVGAIYGMHIPIIMPPDNNWKSYINRKSWALTVFQCVVDGKGNFTLFRNFLIGLQEGAPVAPMIPCDTSLVRDSSYPTNVRILIPYPSVFGPANEWFNYIQSSTQILVKQAFGQLKNRKKMFACMILHNLLKHRGSLHLQCWDKRTVQEQHFLFNILNLLWAWRAVTSS</sequence>
<dbReference type="PANTHER" id="PTHR22930:SF85">
    <property type="entry name" value="GH03217P-RELATED"/>
    <property type="match status" value="1"/>
</dbReference>
<dbReference type="VEuPathDB" id="FungiDB:VP01_2003g4"/>
<evidence type="ECO:0000313" key="1">
    <source>
        <dbReference type="EMBL" id="KNZ58059.1"/>
    </source>
</evidence>
<name>A0A0L6VBG7_9BASI</name>
<evidence type="ECO:0000313" key="2">
    <source>
        <dbReference type="Proteomes" id="UP000037035"/>
    </source>
</evidence>
<comment type="caution">
    <text evidence="1">The sequence shown here is derived from an EMBL/GenBank/DDBJ whole genome shotgun (WGS) entry which is preliminary data.</text>
</comment>
<evidence type="ECO:0008006" key="3">
    <source>
        <dbReference type="Google" id="ProtNLM"/>
    </source>
</evidence>
<organism evidence="1 2">
    <name type="scientific">Puccinia sorghi</name>
    <dbReference type="NCBI Taxonomy" id="27349"/>
    <lineage>
        <taxon>Eukaryota</taxon>
        <taxon>Fungi</taxon>
        <taxon>Dikarya</taxon>
        <taxon>Basidiomycota</taxon>
        <taxon>Pucciniomycotina</taxon>
        <taxon>Pucciniomycetes</taxon>
        <taxon>Pucciniales</taxon>
        <taxon>Pucciniaceae</taxon>
        <taxon>Puccinia</taxon>
    </lineage>
</organism>
<reference evidence="1 2" key="1">
    <citation type="submission" date="2015-08" db="EMBL/GenBank/DDBJ databases">
        <title>Next Generation Sequencing and Analysis of the Genome of Puccinia sorghi L Schw, the Causal Agent of Maize Common Rust.</title>
        <authorList>
            <person name="Rochi L."/>
            <person name="Burguener G."/>
            <person name="Darino M."/>
            <person name="Turjanski A."/>
            <person name="Kreff E."/>
            <person name="Dieguez M.J."/>
            <person name="Sacco F."/>
        </authorList>
    </citation>
    <scope>NUCLEOTIDE SEQUENCE [LARGE SCALE GENOMIC DNA]</scope>
    <source>
        <strain evidence="1 2">RO10H11247</strain>
    </source>
</reference>
<accession>A0A0L6VBG7</accession>
<protein>
    <recommendedName>
        <fullName evidence="3">DDE Tnp4 domain-containing protein</fullName>
    </recommendedName>
</protein>